<sequence>MDLKKFLRSYFNIKSVVDKIDEEVGFLLFITPLQFRLYVLFVLCYALGSIQPRLNQKKFQFMATFTSFILFIAMATSASSLAEESKSSVLQCLKPVEI</sequence>
<keyword evidence="1" id="KW-0472">Membrane</keyword>
<reference evidence="2 3" key="1">
    <citation type="submission" date="2021-06" db="EMBL/GenBank/DDBJ databases">
        <title>Caerostris extrusa draft genome.</title>
        <authorList>
            <person name="Kono N."/>
            <person name="Arakawa K."/>
        </authorList>
    </citation>
    <scope>NUCLEOTIDE SEQUENCE [LARGE SCALE GENOMIC DNA]</scope>
</reference>
<protein>
    <submittedName>
        <fullName evidence="2">Uncharacterized protein</fullName>
    </submittedName>
</protein>
<dbReference type="Proteomes" id="UP001054945">
    <property type="component" value="Unassembled WGS sequence"/>
</dbReference>
<evidence type="ECO:0000313" key="3">
    <source>
        <dbReference type="Proteomes" id="UP001054945"/>
    </source>
</evidence>
<evidence type="ECO:0000256" key="1">
    <source>
        <dbReference type="SAM" id="Phobius"/>
    </source>
</evidence>
<dbReference type="AlphaFoldDB" id="A0AAV4TU64"/>
<proteinExistence type="predicted"/>
<keyword evidence="1" id="KW-1133">Transmembrane helix</keyword>
<keyword evidence="3" id="KW-1185">Reference proteome</keyword>
<feature type="transmembrane region" description="Helical" evidence="1">
    <location>
        <begin position="24"/>
        <end position="47"/>
    </location>
</feature>
<dbReference type="EMBL" id="BPLR01011746">
    <property type="protein sequence ID" value="GIY48729.1"/>
    <property type="molecule type" value="Genomic_DNA"/>
</dbReference>
<accession>A0AAV4TU64</accession>
<feature type="transmembrane region" description="Helical" evidence="1">
    <location>
        <begin position="59"/>
        <end position="78"/>
    </location>
</feature>
<gene>
    <name evidence="2" type="ORF">CEXT_465391</name>
</gene>
<comment type="caution">
    <text evidence="2">The sequence shown here is derived from an EMBL/GenBank/DDBJ whole genome shotgun (WGS) entry which is preliminary data.</text>
</comment>
<evidence type="ECO:0000313" key="2">
    <source>
        <dbReference type="EMBL" id="GIY48729.1"/>
    </source>
</evidence>
<keyword evidence="1" id="KW-0812">Transmembrane</keyword>
<name>A0AAV4TU64_CAEEX</name>
<organism evidence="2 3">
    <name type="scientific">Caerostris extrusa</name>
    <name type="common">Bark spider</name>
    <name type="synonym">Caerostris bankana</name>
    <dbReference type="NCBI Taxonomy" id="172846"/>
    <lineage>
        <taxon>Eukaryota</taxon>
        <taxon>Metazoa</taxon>
        <taxon>Ecdysozoa</taxon>
        <taxon>Arthropoda</taxon>
        <taxon>Chelicerata</taxon>
        <taxon>Arachnida</taxon>
        <taxon>Araneae</taxon>
        <taxon>Araneomorphae</taxon>
        <taxon>Entelegynae</taxon>
        <taxon>Araneoidea</taxon>
        <taxon>Araneidae</taxon>
        <taxon>Caerostris</taxon>
    </lineage>
</organism>